<evidence type="ECO:0000256" key="5">
    <source>
        <dbReference type="ARBA" id="ARBA00022844"/>
    </source>
</evidence>
<comment type="subcellular location">
    <subcellularLocation>
        <location evidence="1">Virion</location>
    </subcellularLocation>
</comment>
<dbReference type="Pfam" id="PF00898">
    <property type="entry name" value="Orbi_VP2"/>
    <property type="match status" value="1"/>
</dbReference>
<evidence type="ECO:0000256" key="1">
    <source>
        <dbReference type="ARBA" id="ARBA00004328"/>
    </source>
</evidence>
<organism evidence="7">
    <name type="scientific">Palyam virus</name>
    <dbReference type="NCBI Taxonomy" id="40059"/>
    <lineage>
        <taxon>Viruses</taxon>
        <taxon>Riboviria</taxon>
        <taxon>Orthornavirae</taxon>
        <taxon>Duplornaviricota</taxon>
        <taxon>Resentoviricetes</taxon>
        <taxon>Reovirales</taxon>
        <taxon>Sedoreoviridae</taxon>
        <taxon>Orbivirus</taxon>
        <taxon>Orbivirus palyamense</taxon>
    </lineage>
</organism>
<comment type="similarity">
    <text evidence="2">Belongs to the orbivirus VP2 family.</text>
</comment>
<protein>
    <recommendedName>
        <fullName evidence="3">Outer capsid protein VP2</fullName>
    </recommendedName>
</protein>
<proteinExistence type="inferred from homology"/>
<dbReference type="GO" id="GO:0005198">
    <property type="term" value="F:structural molecule activity"/>
    <property type="evidence" value="ECO:0007669"/>
    <property type="project" value="InterPro"/>
</dbReference>
<evidence type="ECO:0000256" key="6">
    <source>
        <dbReference type="ARBA" id="ARBA00022996"/>
    </source>
</evidence>
<name>A0A4P9JFI9_9REOV</name>
<accession>A0A4P9JFI9</accession>
<dbReference type="GO" id="GO:0039625">
    <property type="term" value="C:viral inner capsid"/>
    <property type="evidence" value="ECO:0007669"/>
    <property type="project" value="UniProtKB-KW"/>
</dbReference>
<sequence>MEDFSICVVKEIPEEHGAQIVAHEIASSEEGRITFDYNREERTRKLAWRKREEKQEDLKRVYNEERTHLREGLYQRRYDIDFIKIWGQAEGEIDRRTYPNYCDLFNIVMRSRDGKQNKPENVGTSYYTKIPTVIQVEESLYTQIRSTKDYKCGKVCIEPYFGITSMDPLFSDYTMQIRVPRHRKNCDPFTGECLYEVALRNYFSIDVPKQRGVGVSYAVEEDSGLRTKVTENGITSRQFQEVERLGEDHPLKKIYNNMLTTFNVDKVLEGMHRYSQDAYGTYQNIESDDDIKRKIGWQVKRLLTSDRREEYDFKKKEKQFVDEWCEKIQSRGATLTKDAEFSIYDGELGKLKENFNREFSFDITTSGERWRAFTTEEKRHGRPVDVRVWLRWMFKVKYVGTTKYYDEPITYLHQSDIETCVSEYRSEWKKRILLVVAAISECEKNCLEVNRSKWYSPVLQACLDLDPTIKAQFVKYFKKELTCGLELIDPTANLGNYGGRASMRVSYVQMKWESDEVRFDAPIRAVNWNVMEENNNFFIKGGFELVSKNSDSYFDDHSVHKFISYGDFKREGRSLLVTWNQDEDWIKPQRFYSYHYRLVREDSKSNTFFGRTIYEVEGSKIPFPFTEFAPHSREYIQESMLIGAARRAAEMPHEKWKWMENEMNRRGVTRRADLDFNRACFVSQWGKGFLYEFTRFVRFIIKRITEPGPHPFFSKYEHDEILTEMGYENTVIQGGSIADCILEGISMIRGSRRVTTDALFYITHAKDKVLAIFEVFPFLRKSCDRKDRMSMYSLNIIPILLFLSPYGSLRMNKVPILIYTENGLRMLPVSVFNVKPSQNMSDWLMYLEAFMSVEAGQVILTEKEEAIQSSFLRFYSSIEVESRFYPETRKYKLEALESWIGVNCLGYYDVFVQMVPIRSPRRGFFFIILGDDLNFKFYVIARLRRVYESVWDSCHGIIFIDMITQQHDSEALKDIHYSKYLKIEGDQEANVWLVRTENSKLGNRHMIAKLMNNIS</sequence>
<reference evidence="7" key="1">
    <citation type="journal article" date="2019" name="Viruses">
        <title>Phylogenetic Characterization of the Palyam Serogroup Orbiviruses.</title>
        <authorList>
            <person name="Ebersohn K."/>
            <person name="Coetzee P."/>
            <person name="Snyman L.P."/>
            <person name="Swanepoel R."/>
            <person name="Venter E.H."/>
        </authorList>
    </citation>
    <scope>NUCLEOTIDE SEQUENCE</scope>
    <source>
        <strain evidence="7">2038/76</strain>
    </source>
</reference>
<keyword evidence="5" id="KW-0946">Virion</keyword>
<evidence type="ECO:0000313" key="7">
    <source>
        <dbReference type="EMBL" id="QCU80248.1"/>
    </source>
</evidence>
<evidence type="ECO:0000256" key="3">
    <source>
        <dbReference type="ARBA" id="ARBA00015347"/>
    </source>
</evidence>
<evidence type="ECO:0000256" key="4">
    <source>
        <dbReference type="ARBA" id="ARBA00022561"/>
    </source>
</evidence>
<keyword evidence="4" id="KW-0167">Capsid protein</keyword>
<keyword evidence="6" id="KW-1153">Inner capsid protein</keyword>
<dbReference type="EMBL" id="MH823494">
    <property type="protein sequence ID" value="QCU80248.1"/>
    <property type="molecule type" value="Genomic_RNA"/>
</dbReference>
<dbReference type="InterPro" id="IPR001742">
    <property type="entry name" value="Capsid_VP2_Orbivir"/>
</dbReference>
<evidence type="ECO:0000256" key="2">
    <source>
        <dbReference type="ARBA" id="ARBA00008722"/>
    </source>
</evidence>